<feature type="signal peptide" evidence="4">
    <location>
        <begin position="1"/>
        <end position="31"/>
    </location>
</feature>
<dbReference type="GO" id="GO:0055052">
    <property type="term" value="C:ATP-binding cassette (ABC) transporter complex, substrate-binding subunit-containing"/>
    <property type="evidence" value="ECO:0007669"/>
    <property type="project" value="TreeGrafter"/>
</dbReference>
<dbReference type="Pfam" id="PF01547">
    <property type="entry name" value="SBP_bac_1"/>
    <property type="match status" value="1"/>
</dbReference>
<keyword evidence="6" id="KW-1185">Reference proteome</keyword>
<dbReference type="EMBL" id="QUMX01000010">
    <property type="protein sequence ID" value="REG47659.1"/>
    <property type="molecule type" value="Genomic_DNA"/>
</dbReference>
<dbReference type="Proteomes" id="UP000256794">
    <property type="component" value="Unassembled WGS sequence"/>
</dbReference>
<dbReference type="SUPFAM" id="SSF53850">
    <property type="entry name" value="Periplasmic binding protein-like II"/>
    <property type="match status" value="1"/>
</dbReference>
<comment type="similarity">
    <text evidence="1">Belongs to the bacterial solute-binding protein 1 family.</text>
</comment>
<organism evidence="5 6">
    <name type="scientific">Paracoccus versutus</name>
    <name type="common">Thiobacillus versutus</name>
    <dbReference type="NCBI Taxonomy" id="34007"/>
    <lineage>
        <taxon>Bacteria</taxon>
        <taxon>Pseudomonadati</taxon>
        <taxon>Pseudomonadota</taxon>
        <taxon>Alphaproteobacteria</taxon>
        <taxon>Rhodobacterales</taxon>
        <taxon>Paracoccaceae</taxon>
        <taxon>Paracoccus</taxon>
    </lineage>
</organism>
<keyword evidence="5" id="KW-0762">Sugar transport</keyword>
<evidence type="ECO:0000256" key="3">
    <source>
        <dbReference type="ARBA" id="ARBA00022729"/>
    </source>
</evidence>
<gene>
    <name evidence="5" type="ORF">ATH84_10109</name>
</gene>
<feature type="chain" id="PRO_5042817324" evidence="4">
    <location>
        <begin position="32"/>
        <end position="424"/>
    </location>
</feature>
<dbReference type="PANTHER" id="PTHR30061">
    <property type="entry name" value="MALTOSE-BINDING PERIPLASMIC PROTEIN"/>
    <property type="match status" value="1"/>
</dbReference>
<dbReference type="PANTHER" id="PTHR30061:SF50">
    <property type="entry name" value="MALTOSE_MALTODEXTRIN-BINDING PERIPLASMIC PROTEIN"/>
    <property type="match status" value="1"/>
</dbReference>
<dbReference type="InterPro" id="IPR006059">
    <property type="entry name" value="SBP"/>
</dbReference>
<evidence type="ECO:0000256" key="2">
    <source>
        <dbReference type="ARBA" id="ARBA00022448"/>
    </source>
</evidence>
<dbReference type="Gene3D" id="3.40.190.10">
    <property type="entry name" value="Periplasmic binding protein-like II"/>
    <property type="match status" value="1"/>
</dbReference>
<keyword evidence="2" id="KW-0813">Transport</keyword>
<dbReference type="GO" id="GO:1901982">
    <property type="term" value="F:maltose binding"/>
    <property type="evidence" value="ECO:0007669"/>
    <property type="project" value="TreeGrafter"/>
</dbReference>
<comment type="caution">
    <text evidence="5">The sequence shown here is derived from an EMBL/GenBank/DDBJ whole genome shotgun (WGS) entry which is preliminary data.</text>
</comment>
<evidence type="ECO:0000256" key="4">
    <source>
        <dbReference type="SAM" id="SignalP"/>
    </source>
</evidence>
<name>A0AAQ0KM52_PARVE</name>
<evidence type="ECO:0000313" key="5">
    <source>
        <dbReference type="EMBL" id="REG47659.1"/>
    </source>
</evidence>
<dbReference type="GO" id="GO:0015768">
    <property type="term" value="P:maltose transport"/>
    <property type="evidence" value="ECO:0007669"/>
    <property type="project" value="TreeGrafter"/>
</dbReference>
<reference evidence="5 6" key="1">
    <citation type="submission" date="2018-08" db="EMBL/GenBank/DDBJ databases">
        <title>Genomic Encyclopedia of Archaeal and Bacterial Type Strains, Phase II (KMG-II): from individual species to whole genera.</title>
        <authorList>
            <person name="Goeker M."/>
        </authorList>
    </citation>
    <scope>NUCLEOTIDE SEQUENCE [LARGE SCALE GENOMIC DNA]</scope>
    <source>
        <strain evidence="5 6">DSM 582</strain>
    </source>
</reference>
<evidence type="ECO:0000313" key="6">
    <source>
        <dbReference type="Proteomes" id="UP000256794"/>
    </source>
</evidence>
<dbReference type="AlphaFoldDB" id="A0AAQ0KM52"/>
<keyword evidence="3 4" id="KW-0732">Signal</keyword>
<evidence type="ECO:0000256" key="1">
    <source>
        <dbReference type="ARBA" id="ARBA00008520"/>
    </source>
</evidence>
<dbReference type="CDD" id="cd14749">
    <property type="entry name" value="PBP2_XBP1_like"/>
    <property type="match status" value="1"/>
</dbReference>
<proteinExistence type="inferred from homology"/>
<protein>
    <submittedName>
        <fullName evidence="5">Multiple sugar transport system substrate-binding protein</fullName>
    </submittedName>
</protein>
<dbReference type="GO" id="GO:0042956">
    <property type="term" value="P:maltodextrin transmembrane transport"/>
    <property type="evidence" value="ECO:0007669"/>
    <property type="project" value="TreeGrafter"/>
</dbReference>
<sequence length="424" mass="45833">MTRIALTGRARLRLAAALACATALGPTLASADVEIEYWQYVFDARVKAMDTLIDAFEAENPGITVKQVTFPYADYQTRVVAAHAAGKGPDVVQLFYGWIDNFVDGGILQPLPGDAFPASAIEAEFFPIVGAMKRNEQYYALPTAVRTMALFYNKKLFAEAGVAEPPKTLDELVEVAKKTARHDNGGNLVQAGIALDIARQDHHWWRTILTAQYGGAPYSDDGTTVTYDSEAGLKALDYYLALQTQHKVGKEGFMDEGQAAFRAGLAAMVVDGTFRLASYGTIGSFEWGVAELPAAADGTRANYASYFANGIGASASGEELEAAKKFLAYISSPAAMELWQKEVGELPARKDVAMTEANLADPVFGPFIRALDYSQTTRFVDEAAQRQIAIDMVNRALLQGQSPADSVAEAAKAEQALLDRHFAK</sequence>
<accession>A0AAQ0KM52</accession>
<dbReference type="RefSeq" id="WP_036758343.1">
    <property type="nucleotide sequence ID" value="NZ_CP035284.1"/>
</dbReference>